<evidence type="ECO:0000313" key="5">
    <source>
        <dbReference type="EMBL" id="KEZ86196.1"/>
    </source>
</evidence>
<gene>
    <name evidence="5" type="ORF">IO98_23190</name>
</gene>
<name>A0A084JB62_9FIRM</name>
<dbReference type="AlphaFoldDB" id="A0A084JB62"/>
<dbReference type="Gene3D" id="3.30.43.10">
    <property type="entry name" value="Uridine Diphospho-n-acetylenolpyruvylglucosamine Reductase, domain 2"/>
    <property type="match status" value="1"/>
</dbReference>
<proteinExistence type="predicted"/>
<dbReference type="PROSITE" id="PS51387">
    <property type="entry name" value="FAD_PCMH"/>
    <property type="match status" value="1"/>
</dbReference>
<dbReference type="GO" id="GO:0071949">
    <property type="term" value="F:FAD binding"/>
    <property type="evidence" value="ECO:0007669"/>
    <property type="project" value="InterPro"/>
</dbReference>
<dbReference type="EMBL" id="JPME01000047">
    <property type="protein sequence ID" value="KEZ86196.1"/>
    <property type="molecule type" value="Genomic_DNA"/>
</dbReference>
<evidence type="ECO:0000256" key="3">
    <source>
        <dbReference type="ARBA" id="ARBA00023002"/>
    </source>
</evidence>
<dbReference type="InterPro" id="IPR002346">
    <property type="entry name" value="Mopterin_DH_FAD-bd"/>
</dbReference>
<dbReference type="InterPro" id="IPR051312">
    <property type="entry name" value="Diverse_Substr_Oxidored"/>
</dbReference>
<dbReference type="InterPro" id="IPR016167">
    <property type="entry name" value="FAD-bd_PCMH_sub1"/>
</dbReference>
<keyword evidence="2" id="KW-0274">FAD</keyword>
<dbReference type="Gene3D" id="3.30.465.10">
    <property type="match status" value="1"/>
</dbReference>
<dbReference type="STRING" id="29354.IO98_23190"/>
<organism evidence="5 6">
    <name type="scientific">Lacrimispora celerecrescens</name>
    <dbReference type="NCBI Taxonomy" id="29354"/>
    <lineage>
        <taxon>Bacteria</taxon>
        <taxon>Bacillati</taxon>
        <taxon>Bacillota</taxon>
        <taxon>Clostridia</taxon>
        <taxon>Lachnospirales</taxon>
        <taxon>Lachnospiraceae</taxon>
        <taxon>Lacrimispora</taxon>
    </lineage>
</organism>
<evidence type="ECO:0000256" key="2">
    <source>
        <dbReference type="ARBA" id="ARBA00022827"/>
    </source>
</evidence>
<protein>
    <recommendedName>
        <fullName evidence="4">FAD-binding PCMH-type domain-containing protein</fullName>
    </recommendedName>
</protein>
<keyword evidence="3" id="KW-0560">Oxidoreductase</keyword>
<evidence type="ECO:0000256" key="1">
    <source>
        <dbReference type="ARBA" id="ARBA00022630"/>
    </source>
</evidence>
<evidence type="ECO:0000313" key="6">
    <source>
        <dbReference type="Proteomes" id="UP000028525"/>
    </source>
</evidence>
<dbReference type="SUPFAM" id="SSF56176">
    <property type="entry name" value="FAD-binding/transporter-associated domain-like"/>
    <property type="match status" value="1"/>
</dbReference>
<dbReference type="OrthoDB" id="9789842at2"/>
<dbReference type="InterPro" id="IPR036318">
    <property type="entry name" value="FAD-bd_PCMH-like_sf"/>
</dbReference>
<feature type="domain" description="FAD-binding PCMH-type" evidence="4">
    <location>
        <begin position="1"/>
        <end position="174"/>
    </location>
</feature>
<dbReference type="GO" id="GO:0016491">
    <property type="term" value="F:oxidoreductase activity"/>
    <property type="evidence" value="ECO:0007669"/>
    <property type="project" value="UniProtKB-KW"/>
</dbReference>
<dbReference type="Proteomes" id="UP000028525">
    <property type="component" value="Unassembled WGS sequence"/>
</dbReference>
<dbReference type="PANTHER" id="PTHR42659">
    <property type="entry name" value="XANTHINE DEHYDROGENASE SUBUNIT C-RELATED"/>
    <property type="match status" value="1"/>
</dbReference>
<sequence>MIPFDFDYYKPESMDEAFKCYQDLLINNKKPLYYGGGTEIISMARVKGIVFDSVIDLKGIPECSQLEVSGGKFRIGAAQTLTNIAECNAYPLLSKTIKRIADHTIQGKITIGGNLAGTIKYREAALPLMISDCSLQVMTQGGLAELPFSKAFNGKLQLKKGEFLVSVLIEENDLSLPYNHVKRTKQEKIDYPLITMVALKNEKAIKTAITGYGDNPIILSERIINHKLYNVEQKINKIINLAHSDCKGDLSGSREYKEFVLENMLQEMFSNFEKIG</sequence>
<dbReference type="PANTHER" id="PTHR42659:SF2">
    <property type="entry name" value="XANTHINE DEHYDROGENASE SUBUNIT C-RELATED"/>
    <property type="match status" value="1"/>
</dbReference>
<accession>A0A084JB62</accession>
<evidence type="ECO:0000259" key="4">
    <source>
        <dbReference type="PROSITE" id="PS51387"/>
    </source>
</evidence>
<keyword evidence="6" id="KW-1185">Reference proteome</keyword>
<dbReference type="InterPro" id="IPR016166">
    <property type="entry name" value="FAD-bd_PCMH"/>
</dbReference>
<reference evidence="5 6" key="1">
    <citation type="submission" date="2014-07" db="EMBL/GenBank/DDBJ databases">
        <title>Draft genome of Clostridium celerecrescens 152B isolated from sediments associated with methane hydrate from Krishna Godavari basin.</title>
        <authorList>
            <person name="Honkalas V.S."/>
            <person name="Dabir A.P."/>
            <person name="Arora P."/>
            <person name="Dhakephalkar P.K."/>
        </authorList>
    </citation>
    <scope>NUCLEOTIDE SEQUENCE [LARGE SCALE GENOMIC DNA]</scope>
    <source>
        <strain evidence="5 6">152B</strain>
    </source>
</reference>
<dbReference type="Pfam" id="PF00941">
    <property type="entry name" value="FAD_binding_5"/>
    <property type="match status" value="1"/>
</dbReference>
<keyword evidence="1" id="KW-0285">Flavoprotein</keyword>
<dbReference type="InterPro" id="IPR016169">
    <property type="entry name" value="FAD-bd_PCMH_sub2"/>
</dbReference>
<comment type="caution">
    <text evidence="5">The sequence shown here is derived from an EMBL/GenBank/DDBJ whole genome shotgun (WGS) entry which is preliminary data.</text>
</comment>